<evidence type="ECO:0000256" key="5">
    <source>
        <dbReference type="PIRSR" id="PIRSR005461-1"/>
    </source>
</evidence>
<dbReference type="EMBL" id="JAHRHJ020000009">
    <property type="protein sequence ID" value="KAH9302101.1"/>
    <property type="molecule type" value="Genomic_DNA"/>
</dbReference>
<dbReference type="InterPro" id="IPR029063">
    <property type="entry name" value="SAM-dependent_MTases_sf"/>
</dbReference>
<dbReference type="Proteomes" id="UP000824469">
    <property type="component" value="Unassembled WGS sequence"/>
</dbReference>
<dbReference type="GO" id="GO:0000463">
    <property type="term" value="P:maturation of LSU-rRNA from tricistronic rRNA transcript (SSU-rRNA, 5.8S rRNA, LSU-rRNA)"/>
    <property type="evidence" value="ECO:0007669"/>
    <property type="project" value="TreeGrafter"/>
</dbReference>
<dbReference type="GO" id="GO:0030687">
    <property type="term" value="C:preribosome, large subunit precursor"/>
    <property type="evidence" value="ECO:0007669"/>
    <property type="project" value="TreeGrafter"/>
</dbReference>
<evidence type="ECO:0000256" key="3">
    <source>
        <dbReference type="ARBA" id="ARBA00022679"/>
    </source>
</evidence>
<evidence type="ECO:0000256" key="4">
    <source>
        <dbReference type="ARBA" id="ARBA00022691"/>
    </source>
</evidence>
<keyword evidence="2" id="KW-0489">Methyltransferase</keyword>
<name>A0AA38CLV2_TAXCH</name>
<keyword evidence="4 5" id="KW-0949">S-adenosyl-L-methionine</keyword>
<dbReference type="Pfam" id="PF01728">
    <property type="entry name" value="FtsJ"/>
    <property type="match status" value="1"/>
</dbReference>
<dbReference type="GO" id="GO:0005730">
    <property type="term" value="C:nucleolus"/>
    <property type="evidence" value="ECO:0007669"/>
    <property type="project" value="TreeGrafter"/>
</dbReference>
<accession>A0AA38CLV2</accession>
<feature type="active site" description="Proton acceptor" evidence="5">
    <location>
        <position position="158"/>
    </location>
</feature>
<dbReference type="SUPFAM" id="SSF53335">
    <property type="entry name" value="S-adenosyl-L-methionine-dependent methyltransferases"/>
    <property type="match status" value="1"/>
</dbReference>
<dbReference type="GO" id="GO:0000466">
    <property type="term" value="P:maturation of 5.8S rRNA from tricistronic rRNA transcript (SSU-rRNA, 5.8S rRNA, LSU-rRNA)"/>
    <property type="evidence" value="ECO:0007669"/>
    <property type="project" value="TreeGrafter"/>
</dbReference>
<dbReference type="GO" id="GO:0008650">
    <property type="term" value="F:rRNA (uridine-2'-O-)-methyltransferase activity"/>
    <property type="evidence" value="ECO:0007669"/>
    <property type="project" value="TreeGrafter"/>
</dbReference>
<evidence type="ECO:0000256" key="1">
    <source>
        <dbReference type="ARBA" id="ARBA00022552"/>
    </source>
</evidence>
<protein>
    <recommendedName>
        <fullName evidence="6">Ribosomal RNA methyltransferase FtsJ domain-containing protein</fullName>
    </recommendedName>
</protein>
<dbReference type="OMA" id="LDAWFRF"/>
<dbReference type="Gene3D" id="3.40.50.150">
    <property type="entry name" value="Vaccinia Virus protein VP39"/>
    <property type="match status" value="1"/>
</dbReference>
<dbReference type="PIRSF" id="PIRSF005461">
    <property type="entry name" value="23S_rRNA_mtase"/>
    <property type="match status" value="1"/>
</dbReference>
<evidence type="ECO:0000259" key="6">
    <source>
        <dbReference type="Pfam" id="PF01728"/>
    </source>
</evidence>
<dbReference type="InterPro" id="IPR015507">
    <property type="entry name" value="rRNA-MeTfrase_E"/>
</dbReference>
<dbReference type="AlphaFoldDB" id="A0AA38CLV2"/>
<comment type="caution">
    <text evidence="7">The sequence shown here is derived from an EMBL/GenBank/DDBJ whole genome shotgun (WGS) entry which is preliminary data.</text>
</comment>
<proteinExistence type="predicted"/>
<keyword evidence="3" id="KW-0808">Transferase</keyword>
<dbReference type="PANTHER" id="PTHR10920:SF13">
    <property type="entry name" value="PRE-RRNA 2'-O-RIBOSE RNA METHYLTRANSFERASE FTSJ3"/>
    <property type="match status" value="1"/>
</dbReference>
<feature type="domain" description="Ribosomal RNA methyltransferase FtsJ" evidence="6">
    <location>
        <begin position="22"/>
        <end position="158"/>
    </location>
</feature>
<dbReference type="InterPro" id="IPR002877">
    <property type="entry name" value="RNA_MeTrfase_FtsJ_dom"/>
</dbReference>
<keyword evidence="8" id="KW-1185">Reference proteome</keyword>
<evidence type="ECO:0000313" key="8">
    <source>
        <dbReference type="Proteomes" id="UP000824469"/>
    </source>
</evidence>
<sequence>MGKPKGKHRLDKFYHLAKEQGYRSRAAFKIVQLDTKFSFFSSARSLLDLCAAPGGWMQVAVKHMPVGSLIMGVDLVPIRPIRGAFSLQEDITTSKCKASIRKLMKENGCNMLDVVLHDGSPNVGGAWAQEATTQVSLVVDALRLAVEFLAPKGTFVSK</sequence>
<keyword evidence="1" id="KW-0698">rRNA processing</keyword>
<dbReference type="GO" id="GO:0016435">
    <property type="term" value="F:rRNA (guanine) methyltransferase activity"/>
    <property type="evidence" value="ECO:0007669"/>
    <property type="project" value="TreeGrafter"/>
</dbReference>
<evidence type="ECO:0000256" key="2">
    <source>
        <dbReference type="ARBA" id="ARBA00022603"/>
    </source>
</evidence>
<feature type="non-terminal residue" evidence="7">
    <location>
        <position position="158"/>
    </location>
</feature>
<reference evidence="7 8" key="1">
    <citation type="journal article" date="2021" name="Nat. Plants">
        <title>The Taxus genome provides insights into paclitaxel biosynthesis.</title>
        <authorList>
            <person name="Xiong X."/>
            <person name="Gou J."/>
            <person name="Liao Q."/>
            <person name="Li Y."/>
            <person name="Zhou Q."/>
            <person name="Bi G."/>
            <person name="Li C."/>
            <person name="Du R."/>
            <person name="Wang X."/>
            <person name="Sun T."/>
            <person name="Guo L."/>
            <person name="Liang H."/>
            <person name="Lu P."/>
            <person name="Wu Y."/>
            <person name="Zhang Z."/>
            <person name="Ro D.K."/>
            <person name="Shang Y."/>
            <person name="Huang S."/>
            <person name="Yan J."/>
        </authorList>
    </citation>
    <scope>NUCLEOTIDE SEQUENCE [LARGE SCALE GENOMIC DNA]</scope>
    <source>
        <strain evidence="7">Ta-2019</strain>
    </source>
</reference>
<organism evidence="7 8">
    <name type="scientific">Taxus chinensis</name>
    <name type="common">Chinese yew</name>
    <name type="synonym">Taxus wallichiana var. chinensis</name>
    <dbReference type="NCBI Taxonomy" id="29808"/>
    <lineage>
        <taxon>Eukaryota</taxon>
        <taxon>Viridiplantae</taxon>
        <taxon>Streptophyta</taxon>
        <taxon>Embryophyta</taxon>
        <taxon>Tracheophyta</taxon>
        <taxon>Spermatophyta</taxon>
        <taxon>Pinopsida</taxon>
        <taxon>Pinidae</taxon>
        <taxon>Conifers II</taxon>
        <taxon>Cupressales</taxon>
        <taxon>Taxaceae</taxon>
        <taxon>Taxus</taxon>
    </lineage>
</organism>
<dbReference type="InterPro" id="IPR050082">
    <property type="entry name" value="RNA_methyltr_RlmE"/>
</dbReference>
<gene>
    <name evidence="7" type="ORF">KI387_013684</name>
</gene>
<evidence type="ECO:0000313" key="7">
    <source>
        <dbReference type="EMBL" id="KAH9302101.1"/>
    </source>
</evidence>
<dbReference type="PANTHER" id="PTHR10920">
    <property type="entry name" value="RIBOSOMAL RNA METHYLTRANSFERASE"/>
    <property type="match status" value="1"/>
</dbReference>